<protein>
    <submittedName>
        <fullName evidence="3">Uncharacterized protein</fullName>
    </submittedName>
</protein>
<feature type="region of interest" description="Disordered" evidence="1">
    <location>
        <begin position="58"/>
        <end position="97"/>
    </location>
</feature>
<dbReference type="AlphaFoldDB" id="A0A5N6QP21"/>
<evidence type="ECO:0000313" key="3">
    <source>
        <dbReference type="EMBL" id="KAE8008030.1"/>
    </source>
</evidence>
<dbReference type="OrthoDB" id="1397945at2759"/>
<name>A0A5N6QP21_9ROSI</name>
<sequence>MGGKLRSFNVGAIVLLLFLFGTTQAHDPLNLVKLDSSFRGSMEDISVDRLPLPILIKHAGPSQHKSGKGRNLLRQNIKKDSGPSPGEGHAHFSRMHH</sequence>
<dbReference type="EMBL" id="CM017322">
    <property type="protein sequence ID" value="KAE8008030.1"/>
    <property type="molecule type" value="Genomic_DNA"/>
</dbReference>
<organism evidence="3 4">
    <name type="scientific">Carpinus fangiana</name>
    <dbReference type="NCBI Taxonomy" id="176857"/>
    <lineage>
        <taxon>Eukaryota</taxon>
        <taxon>Viridiplantae</taxon>
        <taxon>Streptophyta</taxon>
        <taxon>Embryophyta</taxon>
        <taxon>Tracheophyta</taxon>
        <taxon>Spermatophyta</taxon>
        <taxon>Magnoliopsida</taxon>
        <taxon>eudicotyledons</taxon>
        <taxon>Gunneridae</taxon>
        <taxon>Pentapetalae</taxon>
        <taxon>rosids</taxon>
        <taxon>fabids</taxon>
        <taxon>Fagales</taxon>
        <taxon>Betulaceae</taxon>
        <taxon>Carpinus</taxon>
    </lineage>
</organism>
<gene>
    <name evidence="3" type="ORF">FH972_004579</name>
</gene>
<feature type="chain" id="PRO_5024388784" evidence="2">
    <location>
        <begin position="26"/>
        <end position="97"/>
    </location>
</feature>
<keyword evidence="4" id="KW-1185">Reference proteome</keyword>
<reference evidence="3 4" key="1">
    <citation type="submission" date="2019-06" db="EMBL/GenBank/DDBJ databases">
        <title>A chromosomal-level reference genome of Carpinus fangiana (Coryloideae, Betulaceae).</title>
        <authorList>
            <person name="Yang X."/>
            <person name="Wang Z."/>
            <person name="Zhang L."/>
            <person name="Hao G."/>
            <person name="Liu J."/>
            <person name="Yang Y."/>
        </authorList>
    </citation>
    <scope>NUCLEOTIDE SEQUENCE [LARGE SCALE GENOMIC DNA]</scope>
    <source>
        <strain evidence="3">Cfa_2016G</strain>
        <tissue evidence="3">Leaf</tissue>
    </source>
</reference>
<feature type="signal peptide" evidence="2">
    <location>
        <begin position="1"/>
        <end position="25"/>
    </location>
</feature>
<evidence type="ECO:0000256" key="2">
    <source>
        <dbReference type="SAM" id="SignalP"/>
    </source>
</evidence>
<keyword evidence="2" id="KW-0732">Signal</keyword>
<accession>A0A5N6QP21</accession>
<evidence type="ECO:0000256" key="1">
    <source>
        <dbReference type="SAM" id="MobiDB-lite"/>
    </source>
</evidence>
<proteinExistence type="predicted"/>
<evidence type="ECO:0000313" key="4">
    <source>
        <dbReference type="Proteomes" id="UP000327013"/>
    </source>
</evidence>
<dbReference type="Proteomes" id="UP000327013">
    <property type="component" value="Chromosome 2"/>
</dbReference>